<gene>
    <name evidence="2" type="ORF">AF333_17025</name>
    <name evidence="3" type="ORF">SAMN04487909_12515</name>
</gene>
<dbReference type="PATRIC" id="fig|47500.12.peg.3340"/>
<dbReference type="Proteomes" id="UP000037269">
    <property type="component" value="Unassembled WGS sequence"/>
</dbReference>
<dbReference type="AlphaFoldDB" id="A0A0D1WCV7"/>
<dbReference type="RefSeq" id="WP_043065178.1">
    <property type="nucleotide sequence ID" value="NZ_BJOA01000241.1"/>
</dbReference>
<feature type="compositionally biased region" description="Basic and acidic residues" evidence="1">
    <location>
        <begin position="28"/>
        <end position="49"/>
    </location>
</feature>
<dbReference type="Proteomes" id="UP000182836">
    <property type="component" value="Unassembled WGS sequence"/>
</dbReference>
<dbReference type="GeneID" id="42306871"/>
<keyword evidence="4" id="KW-1185">Reference proteome</keyword>
<protein>
    <recommendedName>
        <fullName evidence="6">YfhD-like protein</fullName>
    </recommendedName>
</protein>
<evidence type="ECO:0000313" key="5">
    <source>
        <dbReference type="Proteomes" id="UP000182836"/>
    </source>
</evidence>
<evidence type="ECO:0000313" key="2">
    <source>
        <dbReference type="EMBL" id="KON96929.1"/>
    </source>
</evidence>
<name>A0A0D1WCV7_ANEMI</name>
<feature type="region of interest" description="Disordered" evidence="1">
    <location>
        <begin position="1"/>
        <end position="60"/>
    </location>
</feature>
<evidence type="ECO:0000256" key="1">
    <source>
        <dbReference type="SAM" id="MobiDB-lite"/>
    </source>
</evidence>
<dbReference type="EMBL" id="LGUG01000004">
    <property type="protein sequence ID" value="KON96929.1"/>
    <property type="molecule type" value="Genomic_DNA"/>
</dbReference>
<evidence type="ECO:0000313" key="3">
    <source>
        <dbReference type="EMBL" id="SDJ68388.1"/>
    </source>
</evidence>
<reference evidence="3 5" key="2">
    <citation type="submission" date="2016-10" db="EMBL/GenBank/DDBJ databases">
        <authorList>
            <person name="de Groot N.N."/>
        </authorList>
    </citation>
    <scope>NUCLEOTIDE SEQUENCE [LARGE SCALE GENOMIC DNA]</scope>
    <source>
        <strain evidence="3 5">DSM 2895</strain>
    </source>
</reference>
<proteinExistence type="predicted"/>
<organism evidence="2 4">
    <name type="scientific">Aneurinibacillus migulanus</name>
    <name type="common">Bacillus migulanus</name>
    <dbReference type="NCBI Taxonomy" id="47500"/>
    <lineage>
        <taxon>Bacteria</taxon>
        <taxon>Bacillati</taxon>
        <taxon>Bacillota</taxon>
        <taxon>Bacilli</taxon>
        <taxon>Bacillales</taxon>
        <taxon>Paenibacillaceae</taxon>
        <taxon>Aneurinibacillus group</taxon>
        <taxon>Aneurinibacillus</taxon>
    </lineage>
</organism>
<reference evidence="2 4" key="1">
    <citation type="submission" date="2015-07" db="EMBL/GenBank/DDBJ databases">
        <title>Fjat-14205 dsm 2895.</title>
        <authorList>
            <person name="Liu B."/>
            <person name="Wang J."/>
            <person name="Zhu Y."/>
            <person name="Liu G."/>
            <person name="Chen Q."/>
            <person name="Chen Z."/>
            <person name="Lan J."/>
            <person name="Che J."/>
            <person name="Ge C."/>
            <person name="Shi H."/>
            <person name="Pan Z."/>
            <person name="Liu X."/>
        </authorList>
    </citation>
    <scope>NUCLEOTIDE SEQUENCE [LARGE SCALE GENOMIC DNA]</scope>
    <source>
        <strain evidence="2 4">DSM 2895</strain>
    </source>
</reference>
<evidence type="ECO:0000313" key="4">
    <source>
        <dbReference type="Proteomes" id="UP000037269"/>
    </source>
</evidence>
<dbReference type="EMBL" id="FNED01000025">
    <property type="protein sequence ID" value="SDJ68388.1"/>
    <property type="molecule type" value="Genomic_DNA"/>
</dbReference>
<evidence type="ECO:0008006" key="6">
    <source>
        <dbReference type="Google" id="ProtNLM"/>
    </source>
</evidence>
<sequence>MGRMDHGQKGNNHKKKISLEPHQAGGLSKEEVELSKELDEAYQIEEKPGFEPTGVKRKND</sequence>
<accession>A0A0D1WCV7</accession>